<feature type="compositionally biased region" description="Low complexity" evidence="2">
    <location>
        <begin position="254"/>
        <end position="270"/>
    </location>
</feature>
<sequence>MAAPFSWSDTVKIAFSTCLPCFSTNPGASSSTESLVNPNDPTANLVRRARADELEGLLADIPDTDTEAEQMSLHSNPGRGKKRSKRRKRTNGKKITLFGYDLFGKPVPPPIHLPESDDEDSRSRLSAPLTTRSSSTFDSDAAPLDPATIASISSSSAELTQRALALEAEAAQRLEKEERRARRRERKEMKRIAKALAAQASEEFEGFQGSGEAVYQRPEEYGPFVQGHPPPEVEGDDDAADLDGGLYARRNNIGTAGSGSDSRSRTSASRSDQHLHPQQPSELTLPVKPKSKRSKTSSASGSKKSRSNTSASTSQSPSLPSPVSPSFPAYVAEELGDHAVDFPSQGFGRGSGFPGQGLAGSGGFPSQGFGGLAGSKRRDSVHAMGGAFLATRGGTIDG</sequence>
<feature type="region of interest" description="Disordered" evidence="2">
    <location>
        <begin position="341"/>
        <end position="377"/>
    </location>
</feature>
<feature type="compositionally biased region" description="Gly residues" evidence="2">
    <location>
        <begin position="347"/>
        <end position="373"/>
    </location>
</feature>
<feature type="region of interest" description="Disordered" evidence="2">
    <location>
        <begin position="198"/>
        <end position="328"/>
    </location>
</feature>
<keyword evidence="4" id="KW-1185">Reference proteome</keyword>
<accession>A0A9P5Y2T1</accession>
<gene>
    <name evidence="3" type="ORF">BDZ94DRAFT_939547</name>
</gene>
<organism evidence="3 4">
    <name type="scientific">Collybia nuda</name>
    <dbReference type="NCBI Taxonomy" id="64659"/>
    <lineage>
        <taxon>Eukaryota</taxon>
        <taxon>Fungi</taxon>
        <taxon>Dikarya</taxon>
        <taxon>Basidiomycota</taxon>
        <taxon>Agaricomycotina</taxon>
        <taxon>Agaricomycetes</taxon>
        <taxon>Agaricomycetidae</taxon>
        <taxon>Agaricales</taxon>
        <taxon>Tricholomatineae</taxon>
        <taxon>Clitocybaceae</taxon>
        <taxon>Collybia</taxon>
    </lineage>
</organism>
<comment type="caution">
    <text evidence="3">The sequence shown here is derived from an EMBL/GenBank/DDBJ whole genome shotgun (WGS) entry which is preliminary data.</text>
</comment>
<feature type="compositionally biased region" description="Low complexity" evidence="2">
    <location>
        <begin position="296"/>
        <end position="318"/>
    </location>
</feature>
<evidence type="ECO:0000256" key="1">
    <source>
        <dbReference type="SAM" id="Coils"/>
    </source>
</evidence>
<protein>
    <submittedName>
        <fullName evidence="3">Uncharacterized protein</fullName>
    </submittedName>
</protein>
<dbReference type="AlphaFoldDB" id="A0A9P5Y2T1"/>
<keyword evidence="1" id="KW-0175">Coiled coil</keyword>
<dbReference type="EMBL" id="MU150301">
    <property type="protein sequence ID" value="KAF9460276.1"/>
    <property type="molecule type" value="Genomic_DNA"/>
</dbReference>
<evidence type="ECO:0000313" key="4">
    <source>
        <dbReference type="Proteomes" id="UP000807353"/>
    </source>
</evidence>
<feature type="region of interest" description="Disordered" evidence="2">
    <location>
        <begin position="106"/>
        <end position="144"/>
    </location>
</feature>
<evidence type="ECO:0000313" key="3">
    <source>
        <dbReference type="EMBL" id="KAF9460276.1"/>
    </source>
</evidence>
<feature type="region of interest" description="Disordered" evidence="2">
    <location>
        <begin position="60"/>
        <end position="90"/>
    </location>
</feature>
<name>A0A9P5Y2T1_9AGAR</name>
<feature type="compositionally biased region" description="Basic residues" evidence="2">
    <location>
        <begin position="79"/>
        <end position="90"/>
    </location>
</feature>
<feature type="coiled-coil region" evidence="1">
    <location>
        <begin position="157"/>
        <end position="191"/>
    </location>
</feature>
<feature type="compositionally biased region" description="Polar residues" evidence="2">
    <location>
        <begin position="128"/>
        <end position="138"/>
    </location>
</feature>
<evidence type="ECO:0000256" key="2">
    <source>
        <dbReference type="SAM" id="MobiDB-lite"/>
    </source>
</evidence>
<dbReference type="OrthoDB" id="3255924at2759"/>
<reference evidence="3" key="1">
    <citation type="submission" date="2020-11" db="EMBL/GenBank/DDBJ databases">
        <authorList>
            <consortium name="DOE Joint Genome Institute"/>
            <person name="Ahrendt S."/>
            <person name="Riley R."/>
            <person name="Andreopoulos W."/>
            <person name="Labutti K."/>
            <person name="Pangilinan J."/>
            <person name="Ruiz-Duenas F.J."/>
            <person name="Barrasa J.M."/>
            <person name="Sanchez-Garcia M."/>
            <person name="Camarero S."/>
            <person name="Miyauchi S."/>
            <person name="Serrano A."/>
            <person name="Linde D."/>
            <person name="Babiker R."/>
            <person name="Drula E."/>
            <person name="Ayuso-Fernandez I."/>
            <person name="Pacheco R."/>
            <person name="Padilla G."/>
            <person name="Ferreira P."/>
            <person name="Barriuso J."/>
            <person name="Kellner H."/>
            <person name="Castanera R."/>
            <person name="Alfaro M."/>
            <person name="Ramirez L."/>
            <person name="Pisabarro A.G."/>
            <person name="Kuo A."/>
            <person name="Tritt A."/>
            <person name="Lipzen A."/>
            <person name="He G."/>
            <person name="Yan M."/>
            <person name="Ng V."/>
            <person name="Cullen D."/>
            <person name="Martin F."/>
            <person name="Rosso M.-N."/>
            <person name="Henrissat B."/>
            <person name="Hibbett D."/>
            <person name="Martinez A.T."/>
            <person name="Grigoriev I.V."/>
        </authorList>
    </citation>
    <scope>NUCLEOTIDE SEQUENCE</scope>
    <source>
        <strain evidence="3">CBS 247.69</strain>
    </source>
</reference>
<proteinExistence type="predicted"/>
<dbReference type="Proteomes" id="UP000807353">
    <property type="component" value="Unassembled WGS sequence"/>
</dbReference>